<feature type="signal peptide" evidence="1">
    <location>
        <begin position="1"/>
        <end position="19"/>
    </location>
</feature>
<name>A0A811YT85_NYCPR</name>
<accession>A0A811YT85</accession>
<protein>
    <submittedName>
        <fullName evidence="2">(raccoon dog) hypothetical protein</fullName>
    </submittedName>
</protein>
<dbReference type="AlphaFoldDB" id="A0A811YT85"/>
<evidence type="ECO:0000313" key="3">
    <source>
        <dbReference type="Proteomes" id="UP000645828"/>
    </source>
</evidence>
<reference evidence="2" key="1">
    <citation type="submission" date="2020-12" db="EMBL/GenBank/DDBJ databases">
        <authorList>
            <consortium name="Molecular Ecology Group"/>
        </authorList>
    </citation>
    <scope>NUCLEOTIDE SEQUENCE</scope>
    <source>
        <strain evidence="2">TBG_1078</strain>
    </source>
</reference>
<keyword evidence="1" id="KW-0732">Signal</keyword>
<dbReference type="EMBL" id="CAJHUB010000681">
    <property type="protein sequence ID" value="CAD7678427.1"/>
    <property type="molecule type" value="Genomic_DNA"/>
</dbReference>
<dbReference type="Proteomes" id="UP000645828">
    <property type="component" value="Unassembled WGS sequence"/>
</dbReference>
<gene>
    <name evidence="2" type="ORF">NYPRO_LOCUS11225</name>
</gene>
<sequence length="61" mass="6543">MAITTIILILTVFCEMGMCWRAVGSLRTPLSCPGPHPCCLAVCLHACHAPIFSERVFPAGV</sequence>
<organism evidence="2 3">
    <name type="scientific">Nyctereutes procyonoides</name>
    <name type="common">Raccoon dog</name>
    <name type="synonym">Canis procyonoides</name>
    <dbReference type="NCBI Taxonomy" id="34880"/>
    <lineage>
        <taxon>Eukaryota</taxon>
        <taxon>Metazoa</taxon>
        <taxon>Chordata</taxon>
        <taxon>Craniata</taxon>
        <taxon>Vertebrata</taxon>
        <taxon>Euteleostomi</taxon>
        <taxon>Mammalia</taxon>
        <taxon>Eutheria</taxon>
        <taxon>Laurasiatheria</taxon>
        <taxon>Carnivora</taxon>
        <taxon>Caniformia</taxon>
        <taxon>Canidae</taxon>
        <taxon>Nyctereutes</taxon>
    </lineage>
</organism>
<comment type="caution">
    <text evidence="2">The sequence shown here is derived from an EMBL/GenBank/DDBJ whole genome shotgun (WGS) entry which is preliminary data.</text>
</comment>
<proteinExistence type="predicted"/>
<evidence type="ECO:0000313" key="2">
    <source>
        <dbReference type="EMBL" id="CAD7678427.1"/>
    </source>
</evidence>
<feature type="chain" id="PRO_5032680848" evidence="1">
    <location>
        <begin position="20"/>
        <end position="61"/>
    </location>
</feature>
<keyword evidence="3" id="KW-1185">Reference proteome</keyword>
<evidence type="ECO:0000256" key="1">
    <source>
        <dbReference type="SAM" id="SignalP"/>
    </source>
</evidence>